<dbReference type="EMBL" id="MCFH01000186">
    <property type="protein sequence ID" value="ORX34616.1"/>
    <property type="molecule type" value="Genomic_DNA"/>
</dbReference>
<evidence type="ECO:0000313" key="2">
    <source>
        <dbReference type="EMBL" id="ORX34616.1"/>
    </source>
</evidence>
<name>A0A1Y1UAT4_9FUNG</name>
<organism evidence="2 3">
    <name type="scientific">Piromyces finnis</name>
    <dbReference type="NCBI Taxonomy" id="1754191"/>
    <lineage>
        <taxon>Eukaryota</taxon>
        <taxon>Fungi</taxon>
        <taxon>Fungi incertae sedis</taxon>
        <taxon>Chytridiomycota</taxon>
        <taxon>Chytridiomycota incertae sedis</taxon>
        <taxon>Neocallimastigomycetes</taxon>
        <taxon>Neocallimastigales</taxon>
        <taxon>Neocallimastigaceae</taxon>
        <taxon>Piromyces</taxon>
    </lineage>
</organism>
<keyword evidence="3" id="KW-1185">Reference proteome</keyword>
<evidence type="ECO:0000313" key="3">
    <source>
        <dbReference type="Proteomes" id="UP000193719"/>
    </source>
</evidence>
<dbReference type="STRING" id="1754191.A0A1Y1UAT4"/>
<reference evidence="2 3" key="1">
    <citation type="submission" date="2016-08" db="EMBL/GenBank/DDBJ databases">
        <title>Genomes of anaerobic fungi encode conserved fungal cellulosomes for biomass hydrolysis.</title>
        <authorList>
            <consortium name="DOE Joint Genome Institute"/>
            <person name="Haitjema C.H."/>
            <person name="Gilmore S.P."/>
            <person name="Henske J.K."/>
            <person name="Solomon K.V."/>
            <person name="De Groot R."/>
            <person name="Kuo A."/>
            <person name="Mondo S.J."/>
            <person name="Salamov A.A."/>
            <person name="Labutti K."/>
            <person name="Zhao Z."/>
            <person name="Chiniquy J."/>
            <person name="Barry K."/>
            <person name="Brewer H.M."/>
            <person name="Purvine S.O."/>
            <person name="Wright A.T."/>
            <person name="Boxma B."/>
            <person name="Van Alen T."/>
            <person name="Hackstein J.H."/>
            <person name="Baker S.E."/>
            <person name="Grigoriev I.V."/>
            <person name="O'Malley M.A."/>
        </authorList>
    </citation>
    <scope>NUCLEOTIDE SEQUENCE [LARGE SCALE GENOMIC DNA]</scope>
    <source>
        <strain evidence="3">finn</strain>
    </source>
</reference>
<dbReference type="AlphaFoldDB" id="A0A1Y1UAT4"/>
<comment type="caution">
    <text evidence="2">The sequence shown here is derived from an EMBL/GenBank/DDBJ whole genome shotgun (WGS) entry which is preliminary data.</text>
</comment>
<evidence type="ECO:0000256" key="1">
    <source>
        <dbReference type="SAM" id="MobiDB-lite"/>
    </source>
</evidence>
<protein>
    <submittedName>
        <fullName evidence="2">Uncharacterized protein</fullName>
    </submittedName>
</protein>
<accession>A0A1Y1UAT4</accession>
<dbReference type="Proteomes" id="UP000193719">
    <property type="component" value="Unassembled WGS sequence"/>
</dbReference>
<reference evidence="2 3" key="2">
    <citation type="submission" date="2016-08" db="EMBL/GenBank/DDBJ databases">
        <title>Pervasive Adenine N6-methylation of Active Genes in Fungi.</title>
        <authorList>
            <consortium name="DOE Joint Genome Institute"/>
            <person name="Mondo S.J."/>
            <person name="Dannebaum R.O."/>
            <person name="Kuo R.C."/>
            <person name="Labutti K."/>
            <person name="Haridas S."/>
            <person name="Kuo A."/>
            <person name="Salamov A."/>
            <person name="Ahrendt S.R."/>
            <person name="Lipzen A."/>
            <person name="Sullivan W."/>
            <person name="Andreopoulos W.B."/>
            <person name="Clum A."/>
            <person name="Lindquist E."/>
            <person name="Daum C."/>
            <person name="Ramamoorthy G.K."/>
            <person name="Gryganskyi A."/>
            <person name="Culley D."/>
            <person name="Magnuson J.K."/>
            <person name="James T.Y."/>
            <person name="O'Malley M.A."/>
            <person name="Stajich J.E."/>
            <person name="Spatafora J.W."/>
            <person name="Visel A."/>
            <person name="Grigoriev I.V."/>
        </authorList>
    </citation>
    <scope>NUCLEOTIDE SEQUENCE [LARGE SCALE GENOMIC DNA]</scope>
    <source>
        <strain evidence="3">finn</strain>
    </source>
</reference>
<gene>
    <name evidence="2" type="ORF">BCR36DRAFT_375895</name>
</gene>
<proteinExistence type="predicted"/>
<feature type="region of interest" description="Disordered" evidence="1">
    <location>
        <begin position="100"/>
        <end position="119"/>
    </location>
</feature>
<feature type="region of interest" description="Disordered" evidence="1">
    <location>
        <begin position="1"/>
        <end position="24"/>
    </location>
</feature>
<dbReference type="OrthoDB" id="2156189at2759"/>
<sequence>MYDGNNSNSQNESDNNYSNSSLSEIEECQTSNKIEATRNSILKNKSKSITLLAPIAKEYIRQISCQRIDRYRLNGGLVRDRIQRYKSNEALMNKPIKLSSNTSSITNDESNKSLNSVTNSKDDVTNKKLKLNYSSSDNPLFEIFKSNDDIIRERITVLNMSTHINSSPNSFSQLQDERINRENDLLENLELLHQGFHAKYLFYYENKDSNFTLKISPMSGLLTKTETQNISFSLTCKTTMNKKIIIPLRIEDKYHFIIMKIRSQNSCFGVILRIMYRKILISISLSKGNVFSWLLDCFVEIQNTFLIKMILKHK</sequence>
<feature type="compositionally biased region" description="Low complexity" evidence="1">
    <location>
        <begin position="1"/>
        <end position="23"/>
    </location>
</feature>